<name>A0A7V6A450_9BACT</name>
<dbReference type="InterPro" id="IPR015330">
    <property type="entry name" value="DNA_primase/pol_bifunc_N"/>
</dbReference>
<proteinExistence type="predicted"/>
<organism evidence="2">
    <name type="scientific">Desulfobacca acetoxidans</name>
    <dbReference type="NCBI Taxonomy" id="60893"/>
    <lineage>
        <taxon>Bacteria</taxon>
        <taxon>Pseudomonadati</taxon>
        <taxon>Thermodesulfobacteriota</taxon>
        <taxon>Desulfobaccia</taxon>
        <taxon>Desulfobaccales</taxon>
        <taxon>Desulfobaccaceae</taxon>
        <taxon>Desulfobacca</taxon>
    </lineage>
</organism>
<dbReference type="EMBL" id="DTGR01000141">
    <property type="protein sequence ID" value="HHS29800.1"/>
    <property type="molecule type" value="Genomic_DNA"/>
</dbReference>
<evidence type="ECO:0000313" key="2">
    <source>
        <dbReference type="EMBL" id="HHS29800.1"/>
    </source>
</evidence>
<comment type="caution">
    <text evidence="2">The sequence shown here is derived from an EMBL/GenBank/DDBJ whole genome shotgun (WGS) entry which is preliminary data.</text>
</comment>
<feature type="domain" description="DNA primase/polymerase bifunctional N-terminal" evidence="1">
    <location>
        <begin position="85"/>
        <end position="192"/>
    </location>
</feature>
<protein>
    <recommendedName>
        <fullName evidence="1">DNA primase/polymerase bifunctional N-terminal domain-containing protein</fullName>
    </recommendedName>
</protein>
<dbReference type="Pfam" id="PF09250">
    <property type="entry name" value="Prim-Pol"/>
    <property type="match status" value="1"/>
</dbReference>
<reference evidence="2" key="1">
    <citation type="journal article" date="2020" name="mSystems">
        <title>Genome- and Community-Level Interaction Insights into Carbon Utilization and Element Cycling Functions of Hydrothermarchaeota in Hydrothermal Sediment.</title>
        <authorList>
            <person name="Zhou Z."/>
            <person name="Liu Y."/>
            <person name="Xu W."/>
            <person name="Pan J."/>
            <person name="Luo Z.H."/>
            <person name="Li M."/>
        </authorList>
    </citation>
    <scope>NUCLEOTIDE SEQUENCE [LARGE SCALE GENOMIC DNA]</scope>
    <source>
        <strain evidence="2">SpSt-767</strain>
    </source>
</reference>
<sequence length="400" mass="44861">MDKVKPDRHETSVWQEMRGGSSKINDGNEALEYQDSFVAAASRCRELGWRLTAVDARELVDLEVNFAEPAEVWLQRCCQAGPLRGRVNLLVHTGSDSGLVVLEVESREGKSLLNQCRNWRSSCLARLHGREQHYFTLPPGCTAPPTSFFMAERLMVYGEGGLAPLPPSVDAPSREFWRWTTAPWESSPPDLPLSLWSFLQQISARALTPDPKAEMPTLDKLYHQAVAPPQPDNVIQVSRSRLDEVLDELRRVMEKAAKLEAVLLDWVQSGVAASSPAPAGNRPTSLPLHNHEAPAFAMVRGRERFLAMAWESLLKGEQKVTHYSQLHTQAQKIPSPAGIEATVHACLRNNPELADDPDKLRMVKYCFQNYVNIDPDLSDLSLSERLERASQMANEFLRYS</sequence>
<gene>
    <name evidence="2" type="ORF">ENV52_08885</name>
</gene>
<evidence type="ECO:0000259" key="1">
    <source>
        <dbReference type="Pfam" id="PF09250"/>
    </source>
</evidence>
<dbReference type="AlphaFoldDB" id="A0A7V6A450"/>
<accession>A0A7V6A450</accession>